<dbReference type="InterPro" id="IPR036291">
    <property type="entry name" value="NAD(P)-bd_dom_sf"/>
</dbReference>
<proteinExistence type="inferred from homology"/>
<dbReference type="PANTHER" id="PTHR42748:SF7">
    <property type="entry name" value="NMRA LIKE REDOX SENSOR 1-RELATED"/>
    <property type="match status" value="1"/>
</dbReference>
<dbReference type="Gene3D" id="3.40.50.720">
    <property type="entry name" value="NAD(P)-binding Rossmann-like Domain"/>
    <property type="match status" value="1"/>
</dbReference>
<feature type="domain" description="NmrA-like" evidence="3">
    <location>
        <begin position="7"/>
        <end position="234"/>
    </location>
</feature>
<protein>
    <submittedName>
        <fullName evidence="4">NmrA/HSCARG family protein</fullName>
    </submittedName>
</protein>
<evidence type="ECO:0000259" key="3">
    <source>
        <dbReference type="Pfam" id="PF05368"/>
    </source>
</evidence>
<reference evidence="4 5" key="1">
    <citation type="journal article" date="2015" name="Int. J. Syst. Evol. Microbiol.">
        <title>Amycolatopsis rhabdoformis sp. nov., an actinomycete isolated from a tropical forest soil.</title>
        <authorList>
            <person name="Souza W.R."/>
            <person name="Silva R.E."/>
            <person name="Goodfellow M."/>
            <person name="Busarakam K."/>
            <person name="Figueiro F.S."/>
            <person name="Ferreira D."/>
            <person name="Rodrigues-Filho E."/>
            <person name="Moraes L.A.B."/>
            <person name="Zucchi T.D."/>
        </authorList>
    </citation>
    <scope>NUCLEOTIDE SEQUENCE [LARGE SCALE GENOMIC DNA]</scope>
    <source>
        <strain evidence="4 5">NCIMB 14900</strain>
    </source>
</reference>
<name>A0ABZ1IHV2_9PSEU</name>
<keyword evidence="5" id="KW-1185">Reference proteome</keyword>
<comment type="similarity">
    <text evidence="1">Belongs to the NmrA-type oxidoreductase family.</text>
</comment>
<dbReference type="RefSeq" id="WP_326836495.1">
    <property type="nucleotide sequence ID" value="NZ_CP142149.1"/>
</dbReference>
<accession>A0ABZ1IHV2</accession>
<dbReference type="InterPro" id="IPR051164">
    <property type="entry name" value="NmrA-like_oxidored"/>
</dbReference>
<evidence type="ECO:0000313" key="4">
    <source>
        <dbReference type="EMBL" id="WSE33696.1"/>
    </source>
</evidence>
<evidence type="ECO:0000313" key="5">
    <source>
        <dbReference type="Proteomes" id="UP001330812"/>
    </source>
</evidence>
<gene>
    <name evidence="4" type="ORF">VSH64_16545</name>
</gene>
<evidence type="ECO:0000256" key="1">
    <source>
        <dbReference type="ARBA" id="ARBA00006328"/>
    </source>
</evidence>
<dbReference type="InterPro" id="IPR008030">
    <property type="entry name" value="NmrA-like"/>
</dbReference>
<dbReference type="SUPFAM" id="SSF51735">
    <property type="entry name" value="NAD(P)-binding Rossmann-fold domains"/>
    <property type="match status" value="1"/>
</dbReference>
<dbReference type="PANTHER" id="PTHR42748">
    <property type="entry name" value="NITROGEN METABOLITE REPRESSION PROTEIN NMRA FAMILY MEMBER"/>
    <property type="match status" value="1"/>
</dbReference>
<dbReference type="Proteomes" id="UP001330812">
    <property type="component" value="Chromosome"/>
</dbReference>
<dbReference type="Pfam" id="PF05368">
    <property type="entry name" value="NmrA"/>
    <property type="match status" value="1"/>
</dbReference>
<organism evidence="4 5">
    <name type="scientific">Amycolatopsis rhabdoformis</name>
    <dbReference type="NCBI Taxonomy" id="1448059"/>
    <lineage>
        <taxon>Bacteria</taxon>
        <taxon>Bacillati</taxon>
        <taxon>Actinomycetota</taxon>
        <taxon>Actinomycetes</taxon>
        <taxon>Pseudonocardiales</taxon>
        <taxon>Pseudonocardiaceae</taxon>
        <taxon>Amycolatopsis</taxon>
    </lineage>
</organism>
<dbReference type="Gene3D" id="3.90.25.10">
    <property type="entry name" value="UDP-galactose 4-epimerase, domain 1"/>
    <property type="match status" value="1"/>
</dbReference>
<keyword evidence="2" id="KW-0521">NADP</keyword>
<sequence length="293" mass="31442">MSSTEPVIAVVGATGQQGGATAAALFARGWRVRAVVRDPRGAAARQLARSGAALVTADLDHRASLETAFRGAHGVFSVQPALIPPDFAPNELQRGITVADAAQAVGVRHLVYSSVASRGATETGPDVPHWTLKREIEQHLRAIGIPTTVLRPVMFMENHADPTYGVHGEHSLLRALPADRRIQLVAAEDIGVFAALAFAEPDQYVGQAVELAGDELTPGRIAAAITRASGRDLTSLGGSAEPADDAALPRYQGWHADPRELRRRHPGLLDFDAWLTRRGKALLDKHFSDHERR</sequence>
<dbReference type="CDD" id="cd05251">
    <property type="entry name" value="NmrA_like_SDR_a"/>
    <property type="match status" value="1"/>
</dbReference>
<dbReference type="EMBL" id="CP142149">
    <property type="protein sequence ID" value="WSE33696.1"/>
    <property type="molecule type" value="Genomic_DNA"/>
</dbReference>
<evidence type="ECO:0000256" key="2">
    <source>
        <dbReference type="ARBA" id="ARBA00022857"/>
    </source>
</evidence>